<reference evidence="4 5" key="1">
    <citation type="submission" date="2023-03" db="EMBL/GenBank/DDBJ databases">
        <title>Bacillus Genome Sequencing.</title>
        <authorList>
            <person name="Dunlap C."/>
        </authorList>
    </citation>
    <scope>NUCLEOTIDE SEQUENCE [LARGE SCALE GENOMIC DNA]</scope>
    <source>
        <strain evidence="4 5">B-14544</strain>
    </source>
</reference>
<dbReference type="PANTHER" id="PTHR41878:SF1">
    <property type="entry name" value="TNPR PROTEIN"/>
    <property type="match status" value="1"/>
</dbReference>
<evidence type="ECO:0000313" key="4">
    <source>
        <dbReference type="EMBL" id="MED3563959.1"/>
    </source>
</evidence>
<proteinExistence type="predicted"/>
<dbReference type="PANTHER" id="PTHR41878">
    <property type="entry name" value="LEXA REPRESSOR-RELATED"/>
    <property type="match status" value="1"/>
</dbReference>
<protein>
    <submittedName>
        <fullName evidence="4">Plasmid pRiA4b ORF-3 family protein</fullName>
    </submittedName>
</protein>
<keyword evidence="5" id="KW-1185">Reference proteome</keyword>
<dbReference type="InterPro" id="IPR054216">
    <property type="entry name" value="DUF6930"/>
</dbReference>
<sequence>MILQLKVTLKNTKPPVWRRLQVHSNTTFQQPHHILQATFDWSDYHLHCFEIRRTNQETIRSNYPTIGPLDQDNDLDNYDYNENNVKLNDWLKVEKDKVVYIYDFGDDWQHEIVLEKILSPESGISYPRCIKVMREAPEEDSGGFDEVNESFDNTEIMERINTRLSDDSPELTESQYSHWPELLALANEFKALQPWKWVDDDQIFAVEDPSSGEYVFCSVMGGGGVEFGIAAFIGHDGLKYLNKLNNQEIDESTYLEQRSLLLSFNDRSDLTSEDLDLLKAHGLSYRGKRQWPQFRSFKPGYLPWMLDEEEVKLFVTVLKQAIEVCKLALNDHELLSWKLDTFFTRMLNEDSRVWENSEVELIYSEDKRDIPPLVDQLELQRARKISKRFNVPIEFDVSFGPTPIQENSGERPYFPHLVLCLERHRGLIIYQEFLRNDQKDAAIQQSLLSLIQNLNAIPRELWIKEELQPILQQLASKLRINLIGVKNLRYLEEARREMFAHFRSI</sequence>
<evidence type="ECO:0000259" key="3">
    <source>
        <dbReference type="Pfam" id="PF23988"/>
    </source>
</evidence>
<feature type="domain" description="DUF7309" evidence="3">
    <location>
        <begin position="179"/>
        <end position="345"/>
    </location>
</feature>
<evidence type="ECO:0000259" key="2">
    <source>
        <dbReference type="Pfam" id="PF22007"/>
    </source>
</evidence>
<dbReference type="InterPro" id="IPR024047">
    <property type="entry name" value="MM3350-like_sf"/>
</dbReference>
<dbReference type="Pfam" id="PF23988">
    <property type="entry name" value="DUF7309"/>
    <property type="match status" value="1"/>
</dbReference>
<feature type="domain" description="Plasmid pRiA4b Orf3-like" evidence="1">
    <location>
        <begin position="2"/>
        <end position="149"/>
    </location>
</feature>
<name>A0ABU6ND68_9BACI</name>
<dbReference type="Gene3D" id="3.10.290.30">
    <property type="entry name" value="MM3350-like"/>
    <property type="match status" value="1"/>
</dbReference>
<dbReference type="Pfam" id="PF22007">
    <property type="entry name" value="DUF6930"/>
    <property type="match status" value="1"/>
</dbReference>
<feature type="domain" description="DUF6930" evidence="2">
    <location>
        <begin position="378"/>
        <end position="499"/>
    </location>
</feature>
<dbReference type="Pfam" id="PF07929">
    <property type="entry name" value="PRiA4_ORF3"/>
    <property type="match status" value="1"/>
</dbReference>
<dbReference type="SUPFAM" id="SSF159941">
    <property type="entry name" value="MM3350-like"/>
    <property type="match status" value="1"/>
</dbReference>
<dbReference type="EMBL" id="JARMQG010000246">
    <property type="protein sequence ID" value="MED3563959.1"/>
    <property type="molecule type" value="Genomic_DNA"/>
</dbReference>
<dbReference type="InterPro" id="IPR055733">
    <property type="entry name" value="DUF7309"/>
</dbReference>
<accession>A0ABU6ND68</accession>
<comment type="caution">
    <text evidence="4">The sequence shown here is derived from an EMBL/GenBank/DDBJ whole genome shotgun (WGS) entry which is preliminary data.</text>
</comment>
<dbReference type="Proteomes" id="UP001330749">
    <property type="component" value="Unassembled WGS sequence"/>
</dbReference>
<gene>
    <name evidence="4" type="ORF">P4447_16155</name>
</gene>
<evidence type="ECO:0000259" key="1">
    <source>
        <dbReference type="Pfam" id="PF07929"/>
    </source>
</evidence>
<evidence type="ECO:0000313" key="5">
    <source>
        <dbReference type="Proteomes" id="UP001330749"/>
    </source>
</evidence>
<organism evidence="4 5">
    <name type="scientific">Bacillus xiapuensis</name>
    <dbReference type="NCBI Taxonomy" id="2014075"/>
    <lineage>
        <taxon>Bacteria</taxon>
        <taxon>Bacillati</taxon>
        <taxon>Bacillota</taxon>
        <taxon>Bacilli</taxon>
        <taxon>Bacillales</taxon>
        <taxon>Bacillaceae</taxon>
        <taxon>Bacillus</taxon>
    </lineage>
</organism>
<dbReference type="InterPro" id="IPR012912">
    <property type="entry name" value="Plasmid_pRiA4b_Orf3-like"/>
</dbReference>
<dbReference type="RefSeq" id="WP_327969063.1">
    <property type="nucleotide sequence ID" value="NZ_JARMQG010000246.1"/>
</dbReference>